<dbReference type="RefSeq" id="WP_201954919.1">
    <property type="nucleotide sequence ID" value="NZ_JAERRJ010000014.1"/>
</dbReference>
<proteinExistence type="predicted"/>
<reference evidence="2 3" key="1">
    <citation type="submission" date="2021-01" db="EMBL/GenBank/DDBJ databases">
        <title>WGS of actinomycetes isolated from Thailand.</title>
        <authorList>
            <person name="Thawai C."/>
        </authorList>
    </citation>
    <scope>NUCLEOTIDE SEQUENCE [LARGE SCALE GENOMIC DNA]</scope>
    <source>
        <strain evidence="2 3">LPG 2</strain>
    </source>
</reference>
<dbReference type="Proteomes" id="UP000602198">
    <property type="component" value="Unassembled WGS sequence"/>
</dbReference>
<feature type="chain" id="PRO_5046070379" evidence="1">
    <location>
        <begin position="20"/>
        <end position="62"/>
    </location>
</feature>
<sequence length="62" mass="6506">MKRSALLMITTAGMILAGAAVTEALGDHSTSVPPVKTLAQQRFVAQDIHGEITQAACLRSAR</sequence>
<dbReference type="EMBL" id="JAERRJ010000014">
    <property type="protein sequence ID" value="MBL1079037.1"/>
    <property type="molecule type" value="Genomic_DNA"/>
</dbReference>
<keyword evidence="3" id="KW-1185">Reference proteome</keyword>
<feature type="signal peptide" evidence="1">
    <location>
        <begin position="1"/>
        <end position="19"/>
    </location>
</feature>
<accession>A0ABS1MEJ7</accession>
<organism evidence="2 3">
    <name type="scientific">Nocardia acididurans</name>
    <dbReference type="NCBI Taxonomy" id="2802282"/>
    <lineage>
        <taxon>Bacteria</taxon>
        <taxon>Bacillati</taxon>
        <taxon>Actinomycetota</taxon>
        <taxon>Actinomycetes</taxon>
        <taxon>Mycobacteriales</taxon>
        <taxon>Nocardiaceae</taxon>
        <taxon>Nocardia</taxon>
    </lineage>
</organism>
<keyword evidence="1" id="KW-0732">Signal</keyword>
<evidence type="ECO:0000256" key="1">
    <source>
        <dbReference type="SAM" id="SignalP"/>
    </source>
</evidence>
<evidence type="ECO:0000313" key="2">
    <source>
        <dbReference type="EMBL" id="MBL1079037.1"/>
    </source>
</evidence>
<protein>
    <submittedName>
        <fullName evidence="2">Uncharacterized protein</fullName>
    </submittedName>
</protein>
<evidence type="ECO:0000313" key="3">
    <source>
        <dbReference type="Proteomes" id="UP000602198"/>
    </source>
</evidence>
<gene>
    <name evidence="2" type="ORF">JK358_32005</name>
</gene>
<name>A0ABS1MEJ7_9NOCA</name>
<comment type="caution">
    <text evidence="2">The sequence shown here is derived from an EMBL/GenBank/DDBJ whole genome shotgun (WGS) entry which is preliminary data.</text>
</comment>